<accession>A0A5B7H2Z2</accession>
<evidence type="ECO:0000313" key="2">
    <source>
        <dbReference type="EMBL" id="MPC66941.1"/>
    </source>
</evidence>
<dbReference type="EMBL" id="VSRR010025542">
    <property type="protein sequence ID" value="MPC66941.1"/>
    <property type="molecule type" value="Genomic_DNA"/>
</dbReference>
<evidence type="ECO:0000256" key="1">
    <source>
        <dbReference type="SAM" id="MobiDB-lite"/>
    </source>
</evidence>
<reference evidence="2 3" key="1">
    <citation type="submission" date="2019-05" db="EMBL/GenBank/DDBJ databases">
        <title>Another draft genome of Portunus trituberculatus and its Hox gene families provides insights of decapod evolution.</title>
        <authorList>
            <person name="Jeong J.-H."/>
            <person name="Song I."/>
            <person name="Kim S."/>
            <person name="Choi T."/>
            <person name="Kim D."/>
            <person name="Ryu S."/>
            <person name="Kim W."/>
        </authorList>
    </citation>
    <scope>NUCLEOTIDE SEQUENCE [LARGE SCALE GENOMIC DNA]</scope>
    <source>
        <tissue evidence="2">Muscle</tissue>
    </source>
</reference>
<proteinExistence type="predicted"/>
<sequence>MLTSTRGRRNTGDRPRNKENVGPKLCRGSGRQNKRADFSLGLAQFFVLDATMPGLHSLPEGGA</sequence>
<dbReference type="AlphaFoldDB" id="A0A5B7H2Z2"/>
<organism evidence="2 3">
    <name type="scientific">Portunus trituberculatus</name>
    <name type="common">Swimming crab</name>
    <name type="synonym">Neptunus trituberculatus</name>
    <dbReference type="NCBI Taxonomy" id="210409"/>
    <lineage>
        <taxon>Eukaryota</taxon>
        <taxon>Metazoa</taxon>
        <taxon>Ecdysozoa</taxon>
        <taxon>Arthropoda</taxon>
        <taxon>Crustacea</taxon>
        <taxon>Multicrustacea</taxon>
        <taxon>Malacostraca</taxon>
        <taxon>Eumalacostraca</taxon>
        <taxon>Eucarida</taxon>
        <taxon>Decapoda</taxon>
        <taxon>Pleocyemata</taxon>
        <taxon>Brachyura</taxon>
        <taxon>Eubrachyura</taxon>
        <taxon>Portunoidea</taxon>
        <taxon>Portunidae</taxon>
        <taxon>Portuninae</taxon>
        <taxon>Portunus</taxon>
    </lineage>
</organism>
<protein>
    <submittedName>
        <fullName evidence="2">Uncharacterized protein</fullName>
    </submittedName>
</protein>
<keyword evidence="3" id="KW-1185">Reference proteome</keyword>
<evidence type="ECO:0000313" key="3">
    <source>
        <dbReference type="Proteomes" id="UP000324222"/>
    </source>
</evidence>
<gene>
    <name evidence="2" type="ORF">E2C01_061100</name>
</gene>
<dbReference type="Proteomes" id="UP000324222">
    <property type="component" value="Unassembled WGS sequence"/>
</dbReference>
<name>A0A5B7H2Z2_PORTR</name>
<feature type="compositionally biased region" description="Basic and acidic residues" evidence="1">
    <location>
        <begin position="10"/>
        <end position="21"/>
    </location>
</feature>
<feature type="region of interest" description="Disordered" evidence="1">
    <location>
        <begin position="1"/>
        <end position="32"/>
    </location>
</feature>
<comment type="caution">
    <text evidence="2">The sequence shown here is derived from an EMBL/GenBank/DDBJ whole genome shotgun (WGS) entry which is preliminary data.</text>
</comment>